<proteinExistence type="predicted"/>
<dbReference type="Proteomes" id="UP000235786">
    <property type="component" value="Unassembled WGS sequence"/>
</dbReference>
<organism evidence="2 3">
    <name type="scientific">Hyaloscypha variabilis (strain UAMH 11265 / GT02V1 / F)</name>
    <name type="common">Meliniomyces variabilis</name>
    <dbReference type="NCBI Taxonomy" id="1149755"/>
    <lineage>
        <taxon>Eukaryota</taxon>
        <taxon>Fungi</taxon>
        <taxon>Dikarya</taxon>
        <taxon>Ascomycota</taxon>
        <taxon>Pezizomycotina</taxon>
        <taxon>Leotiomycetes</taxon>
        <taxon>Helotiales</taxon>
        <taxon>Hyaloscyphaceae</taxon>
        <taxon>Hyaloscypha</taxon>
        <taxon>Hyaloscypha variabilis</taxon>
    </lineage>
</organism>
<dbReference type="PANTHER" id="PTHR24148">
    <property type="entry name" value="ANKYRIN REPEAT DOMAIN-CONTAINING PROTEIN 39 HOMOLOG-RELATED"/>
    <property type="match status" value="1"/>
</dbReference>
<dbReference type="Pfam" id="PF06985">
    <property type="entry name" value="HET"/>
    <property type="match status" value="1"/>
</dbReference>
<dbReference type="EMBL" id="KZ613940">
    <property type="protein sequence ID" value="PMD45733.1"/>
    <property type="molecule type" value="Genomic_DNA"/>
</dbReference>
<dbReference type="PANTHER" id="PTHR24148:SF73">
    <property type="entry name" value="HET DOMAIN PROTEIN (AFU_ORTHOLOGUE AFUA_8G01020)"/>
    <property type="match status" value="1"/>
</dbReference>
<gene>
    <name evidence="2" type="ORF">L207DRAFT_388930</name>
</gene>
<evidence type="ECO:0000313" key="3">
    <source>
        <dbReference type="Proteomes" id="UP000235786"/>
    </source>
</evidence>
<protein>
    <submittedName>
        <fullName evidence="2">HET-domain-containing protein</fullName>
    </submittedName>
</protein>
<feature type="domain" description="Heterokaryon incompatibility" evidence="1">
    <location>
        <begin position="34"/>
        <end position="167"/>
    </location>
</feature>
<evidence type="ECO:0000259" key="1">
    <source>
        <dbReference type="Pfam" id="PF06985"/>
    </source>
</evidence>
<dbReference type="InterPro" id="IPR010730">
    <property type="entry name" value="HET"/>
</dbReference>
<dbReference type="OrthoDB" id="2157530at2759"/>
<dbReference type="InterPro" id="IPR052895">
    <property type="entry name" value="HetReg/Transcr_Mod"/>
</dbReference>
<feature type="non-terminal residue" evidence="2">
    <location>
        <position position="170"/>
    </location>
</feature>
<dbReference type="AlphaFoldDB" id="A0A2J6S4N3"/>
<accession>A0A2J6S4N3</accession>
<reference evidence="2 3" key="1">
    <citation type="submission" date="2016-04" db="EMBL/GenBank/DDBJ databases">
        <title>A degradative enzymes factory behind the ericoid mycorrhizal symbiosis.</title>
        <authorList>
            <consortium name="DOE Joint Genome Institute"/>
            <person name="Martino E."/>
            <person name="Morin E."/>
            <person name="Grelet G."/>
            <person name="Kuo A."/>
            <person name="Kohler A."/>
            <person name="Daghino S."/>
            <person name="Barry K."/>
            <person name="Choi C."/>
            <person name="Cichocki N."/>
            <person name="Clum A."/>
            <person name="Copeland A."/>
            <person name="Hainaut M."/>
            <person name="Haridas S."/>
            <person name="Labutti K."/>
            <person name="Lindquist E."/>
            <person name="Lipzen A."/>
            <person name="Khouja H.-R."/>
            <person name="Murat C."/>
            <person name="Ohm R."/>
            <person name="Olson A."/>
            <person name="Spatafora J."/>
            <person name="Veneault-Fourrey C."/>
            <person name="Henrissat B."/>
            <person name="Grigoriev I."/>
            <person name="Martin F."/>
            <person name="Perotto S."/>
        </authorList>
    </citation>
    <scope>NUCLEOTIDE SEQUENCE [LARGE SCALE GENOMIC DNA]</scope>
    <source>
        <strain evidence="2 3">F</strain>
    </source>
</reference>
<dbReference type="STRING" id="1149755.A0A2J6S4N3"/>
<name>A0A2J6S4N3_HYAVF</name>
<keyword evidence="3" id="KW-1185">Reference proteome</keyword>
<feature type="non-terminal residue" evidence="2">
    <location>
        <position position="1"/>
    </location>
</feature>
<sequence>NQIRLLTVLPGEKDDAVRCTLRNVNLDAIGEANALSYAWGLPPSTKTIFVNDAPFMVRPNLFDALIYLRQPISEIVLWIDAICINQSDIDERSHQVQQMADIYSRAGRVLVWLGVETEKTNEAFSLLTDAYLNGPFNRKELMGDPRWVPLKELCEKDYWKRVWIVQEICL</sequence>
<evidence type="ECO:0000313" key="2">
    <source>
        <dbReference type="EMBL" id="PMD45733.1"/>
    </source>
</evidence>